<proteinExistence type="predicted"/>
<dbReference type="Proteomes" id="UP001649230">
    <property type="component" value="Chromosome"/>
</dbReference>
<dbReference type="SUPFAM" id="SSF53448">
    <property type="entry name" value="Nucleotide-diphospho-sugar transferases"/>
    <property type="match status" value="1"/>
</dbReference>
<evidence type="ECO:0000313" key="1">
    <source>
        <dbReference type="EMBL" id="UJF32090.1"/>
    </source>
</evidence>
<gene>
    <name evidence="1" type="ORF">L0M14_20480</name>
</gene>
<dbReference type="EMBL" id="CP090978">
    <property type="protein sequence ID" value="UJF32090.1"/>
    <property type="molecule type" value="Genomic_DNA"/>
</dbReference>
<name>A0ABY3SF88_9BACL</name>
<sequence length="216" mass="24771">MKYIVGIGYANRLDLLHQAINSIPAYWPHTIVVDNSDNQDLRNEHDLQGKVQVFEPPVPLSVTQMFNYLLKRGMQEGCDAVLFMHNDAEAHPGTPERFIGILEDWQAKGERWGVALTQYDILCAFNLNAVREVGLWDTVMPNFFSDCEYHRRMQMAGYSVPWTHLPVTHHGGQTTKSDPYRTRVYRSAIKIHHDYYVAKWGGTTGKEVYATPFNQG</sequence>
<dbReference type="InterPro" id="IPR029044">
    <property type="entry name" value="Nucleotide-diphossugar_trans"/>
</dbReference>
<accession>A0ABY3SF88</accession>
<protein>
    <submittedName>
        <fullName evidence="1">Glycosyltransferase family 2 protein</fullName>
    </submittedName>
</protein>
<dbReference type="RefSeq" id="WP_235118435.1">
    <property type="nucleotide sequence ID" value="NZ_CP090978.1"/>
</dbReference>
<organism evidence="1 2">
    <name type="scientific">Paenibacillus hexagrammi</name>
    <dbReference type="NCBI Taxonomy" id="2908839"/>
    <lineage>
        <taxon>Bacteria</taxon>
        <taxon>Bacillati</taxon>
        <taxon>Bacillota</taxon>
        <taxon>Bacilli</taxon>
        <taxon>Bacillales</taxon>
        <taxon>Paenibacillaceae</taxon>
        <taxon>Paenibacillus</taxon>
    </lineage>
</organism>
<evidence type="ECO:0000313" key="2">
    <source>
        <dbReference type="Proteomes" id="UP001649230"/>
    </source>
</evidence>
<reference evidence="1 2" key="1">
    <citation type="journal article" date="2024" name="Int. J. Syst. Evol. Microbiol.">
        <title>Paenibacillus hexagrammi sp. nov., a novel bacterium isolated from the gut content of Hexagrammos agrammus.</title>
        <authorList>
            <person name="Jung H.K."/>
            <person name="Kim D.G."/>
            <person name="Zin H."/>
            <person name="Park J."/>
            <person name="Jung H."/>
            <person name="Kim Y.O."/>
            <person name="Kong H.J."/>
            <person name="Kim J.W."/>
            <person name="Kim Y.S."/>
        </authorList>
    </citation>
    <scope>NUCLEOTIDE SEQUENCE [LARGE SCALE GENOMIC DNA]</scope>
    <source>
        <strain evidence="1 2">YPD9-1</strain>
    </source>
</reference>
<keyword evidence="2" id="KW-1185">Reference proteome</keyword>